<name>A0A077K073_CLOBO</name>
<reference evidence="1" key="1">
    <citation type="submission" date="2013-09" db="EMBL/GenBank/DDBJ databases">
        <title>Analysis of type B2 neurotoxin-encoding plasmid in Clostridium botulinum.</title>
        <authorList>
            <person name="Hosomi K."/>
            <person name="Sakaguchi Y."/>
            <person name="Gotoh K."/>
            <person name="Nakamura K."/>
            <person name="Kohda T."/>
            <person name="Mukamoto M."/>
            <person name="Iida T."/>
            <person name="Kozaki S."/>
        </authorList>
    </citation>
    <scope>NUCLEOTIDE SEQUENCE</scope>
    <source>
        <strain evidence="1">111</strain>
        <plasmid evidence="1">pCB111</plasmid>
    </source>
</reference>
<dbReference type="AlphaFoldDB" id="A0A077K073"/>
<sequence>MILKKLMSEDYNATRVVKLRDRSKIAKRLRRYARKKLEHELNKNKLVNLKVNLSCCVSCMDIAFL</sequence>
<accession>A0A077K073</accession>
<proteinExistence type="predicted"/>
<keyword evidence="1" id="KW-0614">Plasmid</keyword>
<dbReference type="RefSeq" id="WP_032072353.1">
    <property type="nucleotide sequence ID" value="NC_025146.1"/>
</dbReference>
<dbReference type="EMBL" id="AB855771">
    <property type="protein sequence ID" value="BAP25601.1"/>
    <property type="molecule type" value="Genomic_DNA"/>
</dbReference>
<geneLocation type="plasmid" evidence="1">
    <name>pCB111</name>
</geneLocation>
<evidence type="ECO:0000313" key="1">
    <source>
        <dbReference type="EMBL" id="BAP25601.1"/>
    </source>
</evidence>
<organism evidence="1">
    <name type="scientific">Clostridium botulinum</name>
    <dbReference type="NCBI Taxonomy" id="1491"/>
    <lineage>
        <taxon>Bacteria</taxon>
        <taxon>Bacillati</taxon>
        <taxon>Bacillota</taxon>
        <taxon>Clostridia</taxon>
        <taxon>Eubacteriales</taxon>
        <taxon>Clostridiaceae</taxon>
        <taxon>Clostridium</taxon>
    </lineage>
</organism>
<protein>
    <submittedName>
        <fullName evidence="1">Uncharacterized protein</fullName>
    </submittedName>
</protein>